<dbReference type="AlphaFoldDB" id="A0A9P8GRP8"/>
<accession>A0A9P8GRP8</accession>
<comment type="caution">
    <text evidence="1">The sequence shown here is derived from an EMBL/GenBank/DDBJ whole genome shotgun (WGS) entry which is preliminary data.</text>
</comment>
<gene>
    <name evidence="1" type="ORF">KCV03_g84</name>
</gene>
<evidence type="ECO:0000313" key="2">
    <source>
        <dbReference type="Proteomes" id="UP000767238"/>
    </source>
</evidence>
<sequence>MQVVHLSVLRVEDIFCRSVQMQKISNAINGSLLYSHSLSFAPTPSSASTSATFPTSTATPAMTTATRRLCDSRAFTSRSTLRLSLGWLPGWRRHCVRNHKLALIIAGVAFEPLERLVDPMVDLETTQVDVAETFGSCAFSDHSNILLTAIVGQFFEACFSLQGIHPVSKEPQRIFTATGSTSVMAIAPRSELYFASRSVGPGTNLDIFFSSPHLLTINPERSVLHRDWEHERAVLMLGFVLSISGFLRPSCEECQPSMPRLKVCDGCCDSMEARRQTRQSLEAVDLQNNNHTNQNPVGRSFLNSAFRKLATEQAYA</sequence>
<organism evidence="1 2">
    <name type="scientific">Aureobasidium melanogenum</name>
    <name type="common">Aureobasidium pullulans var. melanogenum</name>
    <dbReference type="NCBI Taxonomy" id="46634"/>
    <lineage>
        <taxon>Eukaryota</taxon>
        <taxon>Fungi</taxon>
        <taxon>Dikarya</taxon>
        <taxon>Ascomycota</taxon>
        <taxon>Pezizomycotina</taxon>
        <taxon>Dothideomycetes</taxon>
        <taxon>Dothideomycetidae</taxon>
        <taxon>Dothideales</taxon>
        <taxon>Saccotheciaceae</taxon>
        <taxon>Aureobasidium</taxon>
    </lineage>
</organism>
<dbReference type="EMBL" id="JAHFYH010000001">
    <property type="protein sequence ID" value="KAH0237993.1"/>
    <property type="molecule type" value="Genomic_DNA"/>
</dbReference>
<reference evidence="1" key="2">
    <citation type="submission" date="2021-08" db="EMBL/GenBank/DDBJ databases">
        <authorList>
            <person name="Gostincar C."/>
            <person name="Sun X."/>
            <person name="Song Z."/>
            <person name="Gunde-Cimerman N."/>
        </authorList>
    </citation>
    <scope>NUCLEOTIDE SEQUENCE</scope>
    <source>
        <strain evidence="1">EXF-8016</strain>
    </source>
</reference>
<feature type="non-terminal residue" evidence="1">
    <location>
        <position position="316"/>
    </location>
</feature>
<evidence type="ECO:0000313" key="1">
    <source>
        <dbReference type="EMBL" id="KAH0237993.1"/>
    </source>
</evidence>
<dbReference type="Proteomes" id="UP000767238">
    <property type="component" value="Unassembled WGS sequence"/>
</dbReference>
<reference evidence="1" key="1">
    <citation type="journal article" date="2021" name="J Fungi (Basel)">
        <title>Virulence traits and population genomics of the black yeast Aureobasidium melanogenum.</title>
        <authorList>
            <person name="Cernosa A."/>
            <person name="Sun X."/>
            <person name="Gostincar C."/>
            <person name="Fang C."/>
            <person name="Gunde-Cimerman N."/>
            <person name="Song Z."/>
        </authorList>
    </citation>
    <scope>NUCLEOTIDE SEQUENCE</scope>
    <source>
        <strain evidence="1">EXF-8016</strain>
    </source>
</reference>
<name>A0A9P8GRP8_AURME</name>
<protein>
    <submittedName>
        <fullName evidence="1">Uncharacterized protein</fullName>
    </submittedName>
</protein>
<proteinExistence type="predicted"/>